<dbReference type="Gene3D" id="2.40.50.1020">
    <property type="entry name" value="LytTr DNA-binding domain"/>
    <property type="match status" value="1"/>
</dbReference>
<evidence type="ECO:0000256" key="4">
    <source>
        <dbReference type="ARBA" id="ARBA00023163"/>
    </source>
</evidence>
<dbReference type="AlphaFoldDB" id="A0AAX3X629"/>
<proteinExistence type="predicted"/>
<keyword evidence="4" id="KW-0804">Transcription</keyword>
<dbReference type="RefSeq" id="WP_283872870.1">
    <property type="nucleotide sequence ID" value="NZ_CP126101.1"/>
</dbReference>
<dbReference type="Pfam" id="PF04397">
    <property type="entry name" value="LytTR"/>
    <property type="match status" value="1"/>
</dbReference>
<feature type="domain" description="HTH LytTR-type" evidence="5">
    <location>
        <begin position="44"/>
        <end position="148"/>
    </location>
</feature>
<sequence length="148" mass="17012">MILKVEVSVDPKCIEPKVTIHTAEMTDEIEHLMHCIASAGIHTLSVLSDRGVEVINCQDIVRIYTEQKKVFVQTLKGIYTVRLRLYELEERLNMQIFVRISNAEIVNRHMIKRMDISRTGTIGVELVGNINTYASRRYVTKIKKQLGL</sequence>
<dbReference type="InterPro" id="IPR046947">
    <property type="entry name" value="LytR-like"/>
</dbReference>
<keyword evidence="3 6" id="KW-0238">DNA-binding</keyword>
<organism evidence="6 7">
    <name type="scientific">Lysinibacillus pakistanensis</name>
    <dbReference type="NCBI Taxonomy" id="759811"/>
    <lineage>
        <taxon>Bacteria</taxon>
        <taxon>Bacillati</taxon>
        <taxon>Bacillota</taxon>
        <taxon>Bacilli</taxon>
        <taxon>Bacillales</taxon>
        <taxon>Bacillaceae</taxon>
        <taxon>Lysinibacillus</taxon>
    </lineage>
</organism>
<dbReference type="PANTHER" id="PTHR37299">
    <property type="entry name" value="TRANSCRIPTIONAL REGULATOR-RELATED"/>
    <property type="match status" value="1"/>
</dbReference>
<reference evidence="6" key="1">
    <citation type="submission" date="2023-05" db="EMBL/GenBank/DDBJ databases">
        <title>Comparative genomics of Bacillaceae isolates and their secondary metabolite potential.</title>
        <authorList>
            <person name="Song L."/>
            <person name="Nielsen L.J."/>
            <person name="Mohite O."/>
            <person name="Xu X."/>
            <person name="Weber T."/>
            <person name="Kovacs A.T."/>
        </authorList>
    </citation>
    <scope>NUCLEOTIDE SEQUENCE</scope>
    <source>
        <strain evidence="6">LY1</strain>
    </source>
</reference>
<keyword evidence="2" id="KW-0805">Transcription regulation</keyword>
<dbReference type="GO" id="GO:0000156">
    <property type="term" value="F:phosphorelay response regulator activity"/>
    <property type="evidence" value="ECO:0007669"/>
    <property type="project" value="InterPro"/>
</dbReference>
<dbReference type="EMBL" id="CP126101">
    <property type="protein sequence ID" value="WHY54202.1"/>
    <property type="molecule type" value="Genomic_DNA"/>
</dbReference>
<keyword evidence="1" id="KW-0963">Cytoplasm</keyword>
<evidence type="ECO:0000259" key="5">
    <source>
        <dbReference type="PROSITE" id="PS50930"/>
    </source>
</evidence>
<gene>
    <name evidence="6" type="ORF">QNH24_16360</name>
</gene>
<name>A0AAX3X629_9BACI</name>
<dbReference type="InterPro" id="IPR007492">
    <property type="entry name" value="LytTR_DNA-bd_dom"/>
</dbReference>
<accession>A0AAX3X629</accession>
<dbReference type="SMART" id="SM00850">
    <property type="entry name" value="LytTR"/>
    <property type="match status" value="1"/>
</dbReference>
<evidence type="ECO:0000256" key="1">
    <source>
        <dbReference type="ARBA" id="ARBA00022490"/>
    </source>
</evidence>
<evidence type="ECO:0000256" key="3">
    <source>
        <dbReference type="ARBA" id="ARBA00023125"/>
    </source>
</evidence>
<dbReference type="Proteomes" id="UP001178322">
    <property type="component" value="Chromosome"/>
</dbReference>
<dbReference type="GO" id="GO:0003677">
    <property type="term" value="F:DNA binding"/>
    <property type="evidence" value="ECO:0007669"/>
    <property type="project" value="UniProtKB-KW"/>
</dbReference>
<evidence type="ECO:0000313" key="6">
    <source>
        <dbReference type="EMBL" id="WHY54202.1"/>
    </source>
</evidence>
<evidence type="ECO:0000256" key="2">
    <source>
        <dbReference type="ARBA" id="ARBA00023015"/>
    </source>
</evidence>
<evidence type="ECO:0000313" key="7">
    <source>
        <dbReference type="Proteomes" id="UP001178322"/>
    </source>
</evidence>
<protein>
    <submittedName>
        <fullName evidence="6">LytTR family DNA-binding domain-containing protein</fullName>
    </submittedName>
</protein>
<dbReference type="PANTHER" id="PTHR37299:SF2">
    <property type="entry name" value="HTH LYTTR-TYPE DOMAIN-CONTAINING PROTEIN"/>
    <property type="match status" value="1"/>
</dbReference>
<dbReference type="PROSITE" id="PS50930">
    <property type="entry name" value="HTH_LYTTR"/>
    <property type="match status" value="1"/>
</dbReference>